<protein>
    <recommendedName>
        <fullName evidence="2">DUF2073 domain-containing protein</fullName>
    </recommendedName>
</protein>
<organism evidence="1">
    <name type="scientific">Candidatus Methanophagaceae archaeon ANME-1 ERB6</name>
    <dbReference type="NCBI Taxonomy" id="2759912"/>
    <lineage>
        <taxon>Archaea</taxon>
        <taxon>Methanobacteriati</taxon>
        <taxon>Methanobacteriota</taxon>
        <taxon>Stenosarchaea group</taxon>
        <taxon>Methanomicrobia</taxon>
        <taxon>Candidatus Methanophagales</taxon>
        <taxon>Candidatus Methanophagaceae</taxon>
    </lineage>
</organism>
<evidence type="ECO:0000313" key="1">
    <source>
        <dbReference type="EMBL" id="QNO50806.1"/>
    </source>
</evidence>
<name>A0A7G9YS22_9EURY</name>
<gene>
    <name evidence="1" type="ORF">GLJDJJHM_00010</name>
</gene>
<accession>A0A7G9YS22</accession>
<dbReference type="InterPro" id="IPR012017">
    <property type="entry name" value="OapB-like"/>
</dbReference>
<reference evidence="1" key="1">
    <citation type="submission" date="2020-06" db="EMBL/GenBank/DDBJ databases">
        <title>Unique genomic features of the anaerobic methanotrophic archaea.</title>
        <authorList>
            <person name="Chadwick G.L."/>
            <person name="Skennerton C.T."/>
            <person name="Laso-Perez R."/>
            <person name="Leu A.O."/>
            <person name="Speth D.R."/>
            <person name="Yu H."/>
            <person name="Morgan-Lang C."/>
            <person name="Hatzenpichler R."/>
            <person name="Goudeau D."/>
            <person name="Malmstrom R."/>
            <person name="Brazelton W.J."/>
            <person name="Woyke T."/>
            <person name="Hallam S.J."/>
            <person name="Tyson G.W."/>
            <person name="Wegener G."/>
            <person name="Boetius A."/>
            <person name="Orphan V."/>
        </authorList>
    </citation>
    <scope>NUCLEOTIDE SEQUENCE</scope>
</reference>
<evidence type="ECO:0008006" key="2">
    <source>
        <dbReference type="Google" id="ProtNLM"/>
    </source>
</evidence>
<sequence length="110" mass="12306">MEVKMDLVSEDKINSMGSMEKLRFVLDGVKSGNIVVLEGGLTSEEQMKLIELTMTEVNEDFPGIEMNGYPAKRGFLNLRRKTRLTVIGPAKMMRTIKKENDLISAIISAI</sequence>
<dbReference type="Pfam" id="PF09846">
    <property type="entry name" value="OapB"/>
    <property type="match status" value="1"/>
</dbReference>
<proteinExistence type="predicted"/>
<dbReference type="AlphaFoldDB" id="A0A7G9YS22"/>
<dbReference type="EMBL" id="MT631452">
    <property type="protein sequence ID" value="QNO50806.1"/>
    <property type="molecule type" value="Genomic_DNA"/>
</dbReference>